<feature type="transmembrane region" description="Helical" evidence="1">
    <location>
        <begin position="21"/>
        <end position="43"/>
    </location>
</feature>
<accession>A0A917F9U3</accession>
<dbReference type="Proteomes" id="UP000606044">
    <property type="component" value="Unassembled WGS sequence"/>
</dbReference>
<name>A0A917F9U3_9HYPH</name>
<feature type="transmembrane region" description="Helical" evidence="1">
    <location>
        <begin position="49"/>
        <end position="74"/>
    </location>
</feature>
<organism evidence="2 3">
    <name type="scientific">Azorhizobium oxalatiphilum</name>
    <dbReference type="NCBI Taxonomy" id="980631"/>
    <lineage>
        <taxon>Bacteria</taxon>
        <taxon>Pseudomonadati</taxon>
        <taxon>Pseudomonadota</taxon>
        <taxon>Alphaproteobacteria</taxon>
        <taxon>Hyphomicrobiales</taxon>
        <taxon>Xanthobacteraceae</taxon>
        <taxon>Azorhizobium</taxon>
    </lineage>
</organism>
<protein>
    <recommendedName>
        <fullName evidence="4">Transmembrane protein</fullName>
    </recommendedName>
</protein>
<dbReference type="AlphaFoldDB" id="A0A917F9U3"/>
<evidence type="ECO:0000256" key="1">
    <source>
        <dbReference type="SAM" id="Phobius"/>
    </source>
</evidence>
<reference evidence="2" key="1">
    <citation type="journal article" date="2014" name="Int. J. Syst. Evol. Microbiol.">
        <title>Complete genome sequence of Corynebacterium casei LMG S-19264T (=DSM 44701T), isolated from a smear-ripened cheese.</title>
        <authorList>
            <consortium name="US DOE Joint Genome Institute (JGI-PGF)"/>
            <person name="Walter F."/>
            <person name="Albersmeier A."/>
            <person name="Kalinowski J."/>
            <person name="Ruckert C."/>
        </authorList>
    </citation>
    <scope>NUCLEOTIDE SEQUENCE</scope>
    <source>
        <strain evidence="2">CCM 7897</strain>
    </source>
</reference>
<dbReference type="EMBL" id="BMCT01000002">
    <property type="protein sequence ID" value="GGF59088.1"/>
    <property type="molecule type" value="Genomic_DNA"/>
</dbReference>
<evidence type="ECO:0008006" key="4">
    <source>
        <dbReference type="Google" id="ProtNLM"/>
    </source>
</evidence>
<evidence type="ECO:0000313" key="2">
    <source>
        <dbReference type="EMBL" id="GGF59088.1"/>
    </source>
</evidence>
<feature type="transmembrane region" description="Helical" evidence="1">
    <location>
        <begin position="125"/>
        <end position="149"/>
    </location>
</feature>
<reference evidence="2" key="2">
    <citation type="submission" date="2020-09" db="EMBL/GenBank/DDBJ databases">
        <authorList>
            <person name="Sun Q."/>
            <person name="Sedlacek I."/>
        </authorList>
    </citation>
    <scope>NUCLEOTIDE SEQUENCE</scope>
    <source>
        <strain evidence="2">CCM 7897</strain>
    </source>
</reference>
<keyword evidence="1" id="KW-1133">Transmembrane helix</keyword>
<keyword evidence="3" id="KW-1185">Reference proteome</keyword>
<keyword evidence="1" id="KW-0812">Transmembrane</keyword>
<proteinExistence type="predicted"/>
<gene>
    <name evidence="2" type="ORF">GCM10007301_18490</name>
</gene>
<keyword evidence="1" id="KW-0472">Membrane</keyword>
<evidence type="ECO:0000313" key="3">
    <source>
        <dbReference type="Proteomes" id="UP000606044"/>
    </source>
</evidence>
<comment type="caution">
    <text evidence="2">The sequence shown here is derived from an EMBL/GenBank/DDBJ whole genome shotgun (WGS) entry which is preliminary data.</text>
</comment>
<dbReference type="RefSeq" id="WP_188577723.1">
    <property type="nucleotide sequence ID" value="NZ_BMCT01000002.1"/>
</dbReference>
<sequence>MSGSDLSTPMARVAADLLRAGRAFFLLSLVLSGCAALTLLMGAPGTPVAGFRLLLVAVLVFGLGACWFAFRIGFDAAIFARFGREAGEGGIAPEAIDAALASAGLARSLPEPRPMQARLRGAVRLLVAQLVCLIAQVICILGFAAFPWLRLP</sequence>